<comment type="caution">
    <text evidence="2">The sequence shown here is derived from an EMBL/GenBank/DDBJ whole genome shotgun (WGS) entry which is preliminary data.</text>
</comment>
<dbReference type="Proteomes" id="UP001212997">
    <property type="component" value="Unassembled WGS sequence"/>
</dbReference>
<keyword evidence="3" id="KW-1185">Reference proteome</keyword>
<proteinExistence type="predicted"/>
<dbReference type="EMBL" id="JANAWD010000285">
    <property type="protein sequence ID" value="KAJ3482180.1"/>
    <property type="molecule type" value="Genomic_DNA"/>
</dbReference>
<accession>A0AAD5UZP3</accession>
<sequence length="372" mass="40767">MQLTTGPPLLFALGIRILLNLFDPEHTPSTSDYLLQGLWQGVLLYHTLIHFQEWVLAAAFGIGAKFVYDIGRGLDTTKCASTLLGVALGVLVTNVLSMVIEDSSSSFSIISSERTKDRTRTLSGNLNPAPAPQAHEPMSRRLRLVSFDRSRRRTQSHPTRHEPNNPRHAHDHARRDAISPAPTLAYSIDTAPSISIDSVSSSIDPKGNLSPQERQVAILRARASLADSERRRFKEERKWALSTGNKARASQLAWQVKRYAALMESYHREADAKIVEAARAAAPQASSVPFPQAGPSTQRQSQPQAQTQAQQQQPAKAGPSNSTPPLISVTVGTQAQTTRVRKRSGGAISGSTLRPAIHIHSREYVHVSLDEH</sequence>
<evidence type="ECO:0000256" key="1">
    <source>
        <dbReference type="SAM" id="MobiDB-lite"/>
    </source>
</evidence>
<name>A0AAD5UZP3_9APHY</name>
<feature type="compositionally biased region" description="Low complexity" evidence="1">
    <location>
        <begin position="295"/>
        <end position="315"/>
    </location>
</feature>
<protein>
    <submittedName>
        <fullName evidence="2">Uncharacterized protein</fullName>
    </submittedName>
</protein>
<feature type="region of interest" description="Disordered" evidence="1">
    <location>
        <begin position="285"/>
        <end position="352"/>
    </location>
</feature>
<evidence type="ECO:0000313" key="2">
    <source>
        <dbReference type="EMBL" id="KAJ3482180.1"/>
    </source>
</evidence>
<feature type="compositionally biased region" description="Polar residues" evidence="1">
    <location>
        <begin position="319"/>
        <end position="338"/>
    </location>
</feature>
<gene>
    <name evidence="2" type="ORF">NLI96_g7150</name>
</gene>
<evidence type="ECO:0000313" key="3">
    <source>
        <dbReference type="Proteomes" id="UP001212997"/>
    </source>
</evidence>
<organism evidence="2 3">
    <name type="scientific">Meripilus lineatus</name>
    <dbReference type="NCBI Taxonomy" id="2056292"/>
    <lineage>
        <taxon>Eukaryota</taxon>
        <taxon>Fungi</taxon>
        <taxon>Dikarya</taxon>
        <taxon>Basidiomycota</taxon>
        <taxon>Agaricomycotina</taxon>
        <taxon>Agaricomycetes</taxon>
        <taxon>Polyporales</taxon>
        <taxon>Meripilaceae</taxon>
        <taxon>Meripilus</taxon>
    </lineage>
</organism>
<dbReference type="AlphaFoldDB" id="A0AAD5UZP3"/>
<reference evidence="2" key="1">
    <citation type="submission" date="2022-07" db="EMBL/GenBank/DDBJ databases">
        <title>Genome Sequence of Physisporinus lineatus.</title>
        <authorList>
            <person name="Buettner E."/>
        </authorList>
    </citation>
    <scope>NUCLEOTIDE SEQUENCE</scope>
    <source>
        <strain evidence="2">VT162</strain>
    </source>
</reference>
<feature type="region of interest" description="Disordered" evidence="1">
    <location>
        <begin position="118"/>
        <end position="174"/>
    </location>
</feature>